<evidence type="ECO:0000313" key="2">
    <source>
        <dbReference type="Proteomes" id="UP000774326"/>
    </source>
</evidence>
<sequence>MLIAIIPNANQIKEKTPEKTEELDEVGESIPKITENIKMKTRGPHKSQSNFFKSESSMVWLISDSKLASICS</sequence>
<comment type="caution">
    <text evidence="1">The sequence shown here is derived from an EMBL/GenBank/DDBJ whole genome shotgun (WGS) entry which is preliminary data.</text>
</comment>
<gene>
    <name evidence="1" type="ORF">WICPIJ_000788</name>
</gene>
<organism evidence="1 2">
    <name type="scientific">Wickerhamomyces pijperi</name>
    <name type="common">Yeast</name>
    <name type="synonym">Pichia pijperi</name>
    <dbReference type="NCBI Taxonomy" id="599730"/>
    <lineage>
        <taxon>Eukaryota</taxon>
        <taxon>Fungi</taxon>
        <taxon>Dikarya</taxon>
        <taxon>Ascomycota</taxon>
        <taxon>Saccharomycotina</taxon>
        <taxon>Saccharomycetes</taxon>
        <taxon>Phaffomycetales</taxon>
        <taxon>Wickerhamomycetaceae</taxon>
        <taxon>Wickerhamomyces</taxon>
    </lineage>
</organism>
<name>A0A9P8QCV9_WICPI</name>
<reference evidence="1" key="1">
    <citation type="journal article" date="2021" name="Open Biol.">
        <title>Shared evolutionary footprints suggest mitochondrial oxidative damage underlies multiple complex I losses in fungi.</title>
        <authorList>
            <person name="Schikora-Tamarit M.A."/>
            <person name="Marcet-Houben M."/>
            <person name="Nosek J."/>
            <person name="Gabaldon T."/>
        </authorList>
    </citation>
    <scope>NUCLEOTIDE SEQUENCE</scope>
    <source>
        <strain evidence="1">CBS2887</strain>
    </source>
</reference>
<dbReference type="AlphaFoldDB" id="A0A9P8QCV9"/>
<dbReference type="Proteomes" id="UP000774326">
    <property type="component" value="Unassembled WGS sequence"/>
</dbReference>
<proteinExistence type="predicted"/>
<protein>
    <submittedName>
        <fullName evidence="1">Uncharacterized protein</fullName>
    </submittedName>
</protein>
<keyword evidence="2" id="KW-1185">Reference proteome</keyword>
<dbReference type="EMBL" id="JAEUBG010000455">
    <property type="protein sequence ID" value="KAH3688237.1"/>
    <property type="molecule type" value="Genomic_DNA"/>
</dbReference>
<evidence type="ECO:0000313" key="1">
    <source>
        <dbReference type="EMBL" id="KAH3688237.1"/>
    </source>
</evidence>
<reference evidence="1" key="2">
    <citation type="submission" date="2021-01" db="EMBL/GenBank/DDBJ databases">
        <authorList>
            <person name="Schikora-Tamarit M.A."/>
        </authorList>
    </citation>
    <scope>NUCLEOTIDE SEQUENCE</scope>
    <source>
        <strain evidence="1">CBS2887</strain>
    </source>
</reference>
<accession>A0A9P8QCV9</accession>